<dbReference type="Pfam" id="PF10516">
    <property type="entry name" value="SHNi-TPR"/>
    <property type="match status" value="1"/>
</dbReference>
<evidence type="ECO:0000256" key="3">
    <source>
        <dbReference type="ARBA" id="ARBA00022737"/>
    </source>
</evidence>
<dbReference type="SUPFAM" id="SSF48452">
    <property type="entry name" value="TPR-like"/>
    <property type="match status" value="1"/>
</dbReference>
<feature type="compositionally biased region" description="Acidic residues" evidence="6">
    <location>
        <begin position="86"/>
        <end position="115"/>
    </location>
</feature>
<protein>
    <recommendedName>
        <fullName evidence="7">Tetratricopeptide SHNi-TPR domain-containing protein</fullName>
    </recommendedName>
</protein>
<name>A0ABD0TEH2_LOXSC</name>
<sequence>MAEVPEVTTSSATELLSTGRRHLAVRDYSAAASALAKACELLAKEHGDTADQCAEAYLWYGKSLLGLSREESGVLGDGMPGAGNADENEEDNEEQEENGDDEQNGDAEMNEAASEEPEKKEVAEEETEKNEPESTTKDDEPGSSKPGSSKAAADSGDSGEPGTTNGDVNDESEVNLDNEDDVDNLQLAWEMLDLARSILQRRAEADSGSAARALLADVHLALGEVALESETYDKAVIDMQSCLEIQKELYHSDDRRIAETHYQIGLANSLASNFEDAITHFKNAANILETRIKTLENPAAATEDATVKKYTTADPFYSVEGEIKELKELLPEIQEKIQDMMDYKAETIKRVRETLCPSNGDGPSLTSTNGASSSSSSAAPKPAASDISHLIKRKRKSSEGDAGASAPKKLNT</sequence>
<keyword evidence="4" id="KW-0802">TPR repeat</keyword>
<feature type="domain" description="Tetratricopeptide SHNi-TPR" evidence="7">
    <location>
        <begin position="216"/>
        <end position="251"/>
    </location>
</feature>
<reference evidence="8 9" key="1">
    <citation type="submission" date="2024-06" db="EMBL/GenBank/DDBJ databases">
        <title>A chromosome-level genome assembly of beet webworm, Loxostege sticticalis.</title>
        <authorList>
            <person name="Zhang Y."/>
        </authorList>
    </citation>
    <scope>NUCLEOTIDE SEQUENCE [LARGE SCALE GENOMIC DNA]</scope>
    <source>
        <strain evidence="8">AQ028</strain>
        <tissue evidence="8">Male pupae</tissue>
    </source>
</reference>
<dbReference type="Proteomes" id="UP001549921">
    <property type="component" value="Unassembled WGS sequence"/>
</dbReference>
<feature type="compositionally biased region" description="Basic and acidic residues" evidence="6">
    <location>
        <begin position="129"/>
        <end position="142"/>
    </location>
</feature>
<evidence type="ECO:0000256" key="4">
    <source>
        <dbReference type="ARBA" id="ARBA00022803"/>
    </source>
</evidence>
<dbReference type="PANTHER" id="PTHR15081:SF1">
    <property type="entry name" value="NUCLEAR AUTOANTIGENIC SPERM PROTEIN"/>
    <property type="match status" value="1"/>
</dbReference>
<comment type="similarity">
    <text evidence="2">Belongs to the NASP family.</text>
</comment>
<organism evidence="8 9">
    <name type="scientific">Loxostege sticticalis</name>
    <name type="common">Beet webworm moth</name>
    <dbReference type="NCBI Taxonomy" id="481309"/>
    <lineage>
        <taxon>Eukaryota</taxon>
        <taxon>Metazoa</taxon>
        <taxon>Ecdysozoa</taxon>
        <taxon>Arthropoda</taxon>
        <taxon>Hexapoda</taxon>
        <taxon>Insecta</taxon>
        <taxon>Pterygota</taxon>
        <taxon>Neoptera</taxon>
        <taxon>Endopterygota</taxon>
        <taxon>Lepidoptera</taxon>
        <taxon>Glossata</taxon>
        <taxon>Ditrysia</taxon>
        <taxon>Pyraloidea</taxon>
        <taxon>Crambidae</taxon>
        <taxon>Pyraustinae</taxon>
        <taxon>Loxostege</taxon>
    </lineage>
</organism>
<evidence type="ECO:0000256" key="6">
    <source>
        <dbReference type="SAM" id="MobiDB-lite"/>
    </source>
</evidence>
<evidence type="ECO:0000256" key="2">
    <source>
        <dbReference type="ARBA" id="ARBA00008402"/>
    </source>
</evidence>
<evidence type="ECO:0000256" key="1">
    <source>
        <dbReference type="ARBA" id="ARBA00004123"/>
    </source>
</evidence>
<accession>A0ABD0TEH2</accession>
<dbReference type="GO" id="GO:0005634">
    <property type="term" value="C:nucleus"/>
    <property type="evidence" value="ECO:0007669"/>
    <property type="project" value="UniProtKB-SubCell"/>
</dbReference>
<dbReference type="InterPro" id="IPR011990">
    <property type="entry name" value="TPR-like_helical_dom_sf"/>
</dbReference>
<proteinExistence type="inferred from homology"/>
<keyword evidence="5" id="KW-0539">Nucleus</keyword>
<evidence type="ECO:0000256" key="5">
    <source>
        <dbReference type="ARBA" id="ARBA00023242"/>
    </source>
</evidence>
<feature type="compositionally biased region" description="Low complexity" evidence="6">
    <location>
        <begin position="143"/>
        <end position="160"/>
    </location>
</feature>
<feature type="compositionally biased region" description="Low complexity" evidence="6">
    <location>
        <begin position="371"/>
        <end position="385"/>
    </location>
</feature>
<dbReference type="AlphaFoldDB" id="A0ABD0TEH2"/>
<gene>
    <name evidence="8" type="ORF">ABMA28_015150</name>
</gene>
<dbReference type="InterPro" id="IPR019734">
    <property type="entry name" value="TPR_rpt"/>
</dbReference>
<comment type="subcellular location">
    <subcellularLocation>
        <location evidence="1">Nucleus</location>
    </subcellularLocation>
</comment>
<evidence type="ECO:0000313" key="9">
    <source>
        <dbReference type="Proteomes" id="UP001549921"/>
    </source>
</evidence>
<evidence type="ECO:0000259" key="7">
    <source>
        <dbReference type="Pfam" id="PF10516"/>
    </source>
</evidence>
<dbReference type="SMART" id="SM00028">
    <property type="entry name" value="TPR"/>
    <property type="match status" value="2"/>
</dbReference>
<dbReference type="InterPro" id="IPR019544">
    <property type="entry name" value="Tetratricopeptide_SHNi-TPR_dom"/>
</dbReference>
<feature type="region of interest" description="Disordered" evidence="6">
    <location>
        <begin position="354"/>
        <end position="412"/>
    </location>
</feature>
<comment type="caution">
    <text evidence="8">The sequence shown here is derived from an EMBL/GenBank/DDBJ whole genome shotgun (WGS) entry which is preliminary data.</text>
</comment>
<keyword evidence="3" id="KW-0677">Repeat</keyword>
<dbReference type="PANTHER" id="PTHR15081">
    <property type="entry name" value="NUCLEAR AUTOANTIGENIC SPERM PROTEIN NASP -RELATED"/>
    <property type="match status" value="1"/>
</dbReference>
<feature type="region of interest" description="Disordered" evidence="6">
    <location>
        <begin position="71"/>
        <end position="175"/>
    </location>
</feature>
<dbReference type="Gene3D" id="1.25.40.10">
    <property type="entry name" value="Tetratricopeptide repeat domain"/>
    <property type="match status" value="1"/>
</dbReference>
<dbReference type="EMBL" id="JBEDNZ010000006">
    <property type="protein sequence ID" value="KAL0841470.1"/>
    <property type="molecule type" value="Genomic_DNA"/>
</dbReference>
<evidence type="ECO:0000313" key="8">
    <source>
        <dbReference type="EMBL" id="KAL0841470.1"/>
    </source>
</evidence>
<dbReference type="InterPro" id="IPR051730">
    <property type="entry name" value="NASP-like"/>
</dbReference>